<dbReference type="AlphaFoldDB" id="A0A8E0VIE6"/>
<dbReference type="Proteomes" id="UP000728185">
    <property type="component" value="Unassembled WGS sequence"/>
</dbReference>
<name>A0A8E0VIE6_9TREM</name>
<protein>
    <submittedName>
        <fullName evidence="1">Uncharacterized protein</fullName>
    </submittedName>
</protein>
<sequence>MPVKLSHLQLESSLSPHLIGSNQTSFARLYLQHSSSSARGTLVSSVVPDSNGIDLILQPQEPTIVATVVFDPAGACIDVLSATVGTETASDMPICHTGFSLDSIQGW</sequence>
<organism evidence="1 2">
    <name type="scientific">Fasciolopsis buskii</name>
    <dbReference type="NCBI Taxonomy" id="27845"/>
    <lineage>
        <taxon>Eukaryota</taxon>
        <taxon>Metazoa</taxon>
        <taxon>Spiralia</taxon>
        <taxon>Lophotrochozoa</taxon>
        <taxon>Platyhelminthes</taxon>
        <taxon>Trematoda</taxon>
        <taxon>Digenea</taxon>
        <taxon>Plagiorchiida</taxon>
        <taxon>Echinostomata</taxon>
        <taxon>Echinostomatoidea</taxon>
        <taxon>Fasciolidae</taxon>
        <taxon>Fasciolopsis</taxon>
    </lineage>
</organism>
<dbReference type="EMBL" id="LUCM01006549">
    <property type="protein sequence ID" value="KAA0191116.1"/>
    <property type="molecule type" value="Genomic_DNA"/>
</dbReference>
<accession>A0A8E0VIE6</accession>
<evidence type="ECO:0000313" key="2">
    <source>
        <dbReference type="Proteomes" id="UP000728185"/>
    </source>
</evidence>
<comment type="caution">
    <text evidence="1">The sequence shown here is derived from an EMBL/GenBank/DDBJ whole genome shotgun (WGS) entry which is preliminary data.</text>
</comment>
<gene>
    <name evidence="1" type="ORF">FBUS_02784</name>
</gene>
<reference evidence="1" key="1">
    <citation type="submission" date="2019-05" db="EMBL/GenBank/DDBJ databases">
        <title>Annotation for the trematode Fasciolopsis buski.</title>
        <authorList>
            <person name="Choi Y.-J."/>
        </authorList>
    </citation>
    <scope>NUCLEOTIDE SEQUENCE</scope>
    <source>
        <strain evidence="1">HT</strain>
        <tissue evidence="1">Whole worm</tissue>
    </source>
</reference>
<evidence type="ECO:0000313" key="1">
    <source>
        <dbReference type="EMBL" id="KAA0191116.1"/>
    </source>
</evidence>
<keyword evidence="2" id="KW-1185">Reference proteome</keyword>
<proteinExistence type="predicted"/>